<protein>
    <submittedName>
        <fullName evidence="2">Uncharacterized protein</fullName>
    </submittedName>
</protein>
<name>A0A383B7C9_9ZZZZ</name>
<dbReference type="AlphaFoldDB" id="A0A383B7C9"/>
<proteinExistence type="predicted"/>
<feature type="region of interest" description="Disordered" evidence="1">
    <location>
        <begin position="1"/>
        <end position="25"/>
    </location>
</feature>
<evidence type="ECO:0000313" key="2">
    <source>
        <dbReference type="EMBL" id="SVE15784.1"/>
    </source>
</evidence>
<feature type="compositionally biased region" description="Basic residues" evidence="1">
    <location>
        <begin position="1"/>
        <end position="22"/>
    </location>
</feature>
<feature type="non-terminal residue" evidence="2">
    <location>
        <position position="37"/>
    </location>
</feature>
<feature type="non-terminal residue" evidence="2">
    <location>
        <position position="1"/>
    </location>
</feature>
<dbReference type="EMBL" id="UINC01198013">
    <property type="protein sequence ID" value="SVE15784.1"/>
    <property type="molecule type" value="Genomic_DNA"/>
</dbReference>
<organism evidence="2">
    <name type="scientific">marine metagenome</name>
    <dbReference type="NCBI Taxonomy" id="408172"/>
    <lineage>
        <taxon>unclassified sequences</taxon>
        <taxon>metagenomes</taxon>
        <taxon>ecological metagenomes</taxon>
    </lineage>
</organism>
<reference evidence="2" key="1">
    <citation type="submission" date="2018-05" db="EMBL/GenBank/DDBJ databases">
        <authorList>
            <person name="Lanie J.A."/>
            <person name="Ng W.-L."/>
            <person name="Kazmierczak K.M."/>
            <person name="Andrzejewski T.M."/>
            <person name="Davidsen T.M."/>
            <person name="Wayne K.J."/>
            <person name="Tettelin H."/>
            <person name="Glass J.I."/>
            <person name="Rusch D."/>
            <person name="Podicherti R."/>
            <person name="Tsui H.-C.T."/>
            <person name="Winkler M.E."/>
        </authorList>
    </citation>
    <scope>NUCLEOTIDE SEQUENCE</scope>
</reference>
<gene>
    <name evidence="2" type="ORF">METZ01_LOCUS468638</name>
</gene>
<sequence length="37" mass="4341">ALPRKRRLTAKRATPRSPRRCGRTSIRWFSTGPFPRC</sequence>
<accession>A0A383B7C9</accession>
<evidence type="ECO:0000256" key="1">
    <source>
        <dbReference type="SAM" id="MobiDB-lite"/>
    </source>
</evidence>